<keyword evidence="1" id="KW-0472">Membrane</keyword>
<evidence type="ECO:0000313" key="3">
    <source>
        <dbReference type="Proteomes" id="UP000268056"/>
    </source>
</evidence>
<dbReference type="EMBL" id="RBQC01000011">
    <property type="protein sequence ID" value="RMO93493.1"/>
    <property type="molecule type" value="Genomic_DNA"/>
</dbReference>
<reference evidence="2 3" key="1">
    <citation type="submission" date="2018-08" db="EMBL/GenBank/DDBJ databases">
        <title>Recombination of ecologically and evolutionarily significant loci maintains genetic cohesion in the Pseudomonas syringae species complex.</title>
        <authorList>
            <person name="Dillon M."/>
            <person name="Thakur S."/>
            <person name="Almeida R.N.D."/>
            <person name="Weir B.S."/>
            <person name="Guttman D.S."/>
        </authorList>
    </citation>
    <scope>NUCLEOTIDE SEQUENCE [LARGE SCALE GENOMIC DNA]</scope>
    <source>
        <strain evidence="2 3">ICMP 4092</strain>
    </source>
</reference>
<proteinExistence type="predicted"/>
<evidence type="ECO:0000256" key="1">
    <source>
        <dbReference type="SAM" id="Phobius"/>
    </source>
</evidence>
<dbReference type="RefSeq" id="WP_199726798.1">
    <property type="nucleotide sequence ID" value="NZ_RBQC01000011.1"/>
</dbReference>
<evidence type="ECO:0000313" key="2">
    <source>
        <dbReference type="EMBL" id="RMO93493.1"/>
    </source>
</evidence>
<keyword evidence="1" id="KW-1133">Transmembrane helix</keyword>
<comment type="caution">
    <text evidence="2">The sequence shown here is derived from an EMBL/GenBank/DDBJ whole genome shotgun (WGS) entry which is preliminary data.</text>
</comment>
<protein>
    <submittedName>
        <fullName evidence="2">Uncharacterized protein</fullName>
    </submittedName>
</protein>
<name>A0A3M3ZHM7_9PSED</name>
<accession>A0A3M3ZHM7</accession>
<feature type="transmembrane region" description="Helical" evidence="1">
    <location>
        <begin position="31"/>
        <end position="49"/>
    </location>
</feature>
<gene>
    <name evidence="2" type="ORF">ALQ32_200187</name>
</gene>
<dbReference type="AlphaFoldDB" id="A0A3M3ZHM7"/>
<keyword evidence="1" id="KW-0812">Transmembrane</keyword>
<organism evidence="2 3">
    <name type="scientific">Pseudomonas syringae pv. tagetis</name>
    <dbReference type="NCBI Taxonomy" id="129140"/>
    <lineage>
        <taxon>Bacteria</taxon>
        <taxon>Pseudomonadati</taxon>
        <taxon>Pseudomonadota</taxon>
        <taxon>Gammaproteobacteria</taxon>
        <taxon>Pseudomonadales</taxon>
        <taxon>Pseudomonadaceae</taxon>
        <taxon>Pseudomonas</taxon>
    </lineage>
</organism>
<sequence length="51" mass="5343">MKYAIAANVFALLSICFLEYGQQFASQLSTQIGAGGLIAVFLSLTATAITD</sequence>
<dbReference type="Proteomes" id="UP000268056">
    <property type="component" value="Unassembled WGS sequence"/>
</dbReference>